<feature type="compositionally biased region" description="Basic residues" evidence="1">
    <location>
        <begin position="16"/>
        <end position="25"/>
    </location>
</feature>
<feature type="region of interest" description="Disordered" evidence="1">
    <location>
        <begin position="12"/>
        <end position="33"/>
    </location>
</feature>
<name>A0A1V0TV09_9ACTN</name>
<reference evidence="2 3" key="1">
    <citation type="submission" date="2017-04" db="EMBL/GenBank/DDBJ databases">
        <title>Complete Genome Sequence of Streptomyces gilvosporeus F607, a Capable Producer of Natamycin.</title>
        <authorList>
            <person name="Zong G."/>
            <person name="Zhong C."/>
            <person name="Fu J."/>
            <person name="Qin R."/>
            <person name="Cao G."/>
        </authorList>
    </citation>
    <scope>NUCLEOTIDE SEQUENCE [LARGE SCALE GENOMIC DNA]</scope>
    <source>
        <strain evidence="2 3">F607</strain>
    </source>
</reference>
<evidence type="ECO:0000313" key="3">
    <source>
        <dbReference type="Proteomes" id="UP000192726"/>
    </source>
</evidence>
<dbReference type="AlphaFoldDB" id="A0A1V0TV09"/>
<dbReference type="EMBL" id="CP020569">
    <property type="protein sequence ID" value="ARF56794.1"/>
    <property type="molecule type" value="Genomic_DNA"/>
</dbReference>
<organism evidence="2 3">
    <name type="scientific">Streptomyces gilvosporeus</name>
    <dbReference type="NCBI Taxonomy" id="553510"/>
    <lineage>
        <taxon>Bacteria</taxon>
        <taxon>Bacillati</taxon>
        <taxon>Actinomycetota</taxon>
        <taxon>Actinomycetes</taxon>
        <taxon>Kitasatosporales</taxon>
        <taxon>Streptomycetaceae</taxon>
        <taxon>Streptomyces</taxon>
    </lineage>
</organism>
<gene>
    <name evidence="2" type="ORF">B1H19_23810</name>
</gene>
<sequence length="171" mass="18105">MFTRNRVTLALSGTTRRNKPGRSQRPRCVSPTGTSCRQDFQRNLVPADAGDGVSTYLALTFGTLLSSQGTDASFVPVSPGSPGASLRSCVSDSIRSFRLRFSPVRSGLSALSAFPTLPDPFPSPAPCWSGLAFRAFAFSAFPTVSDPISSVAGSNSIPIPCRGHYFSGIPR</sequence>
<proteinExistence type="predicted"/>
<dbReference type="Proteomes" id="UP000192726">
    <property type="component" value="Chromosome"/>
</dbReference>
<protein>
    <submittedName>
        <fullName evidence="2">Uncharacterized protein</fullName>
    </submittedName>
</protein>
<accession>A0A1V0TV09</accession>
<keyword evidence="3" id="KW-1185">Reference proteome</keyword>
<dbReference type="KEGG" id="sgv:B1H19_23810"/>
<evidence type="ECO:0000256" key="1">
    <source>
        <dbReference type="SAM" id="MobiDB-lite"/>
    </source>
</evidence>
<evidence type="ECO:0000313" key="2">
    <source>
        <dbReference type="EMBL" id="ARF56794.1"/>
    </source>
</evidence>